<dbReference type="SMART" id="SM00530">
    <property type="entry name" value="HTH_XRE"/>
    <property type="match status" value="1"/>
</dbReference>
<dbReference type="EMBL" id="CP101620">
    <property type="protein sequence ID" value="UTY39518.1"/>
    <property type="molecule type" value="Genomic_DNA"/>
</dbReference>
<dbReference type="PANTHER" id="PTHR46558">
    <property type="entry name" value="TRACRIPTIONAL REGULATORY PROTEIN-RELATED-RELATED"/>
    <property type="match status" value="1"/>
</dbReference>
<evidence type="ECO:0000313" key="3">
    <source>
        <dbReference type="EMBL" id="UTY39518.1"/>
    </source>
</evidence>
<protein>
    <submittedName>
        <fullName evidence="3">Helix-turn-helix domain-containing protein</fullName>
    </submittedName>
</protein>
<dbReference type="InterPro" id="IPR010982">
    <property type="entry name" value="Lambda_DNA-bd_dom_sf"/>
</dbReference>
<dbReference type="Proteomes" id="UP001060112">
    <property type="component" value="Chromosome"/>
</dbReference>
<gene>
    <name evidence="3" type="ORF">NMU03_01395</name>
</gene>
<dbReference type="CDD" id="cd00093">
    <property type="entry name" value="HTH_XRE"/>
    <property type="match status" value="1"/>
</dbReference>
<reference evidence="3" key="1">
    <citation type="submission" date="2022-07" db="EMBL/GenBank/DDBJ databases">
        <title>Faecal culturing of patients with breast cancer.</title>
        <authorList>
            <person name="Teng N.M.Y."/>
            <person name="Kiu R."/>
            <person name="Evans R."/>
            <person name="Baker D.J."/>
            <person name="Zenner C."/>
            <person name="Robinson S.D."/>
            <person name="Hall L.J."/>
        </authorList>
    </citation>
    <scope>NUCLEOTIDE SEQUENCE</scope>
    <source>
        <strain evidence="3">LH1062</strain>
    </source>
</reference>
<keyword evidence="4" id="KW-1185">Reference proteome</keyword>
<dbReference type="SUPFAM" id="SSF47413">
    <property type="entry name" value="lambda repressor-like DNA-binding domains"/>
    <property type="match status" value="1"/>
</dbReference>
<dbReference type="Pfam" id="PF01381">
    <property type="entry name" value="HTH_3"/>
    <property type="match status" value="1"/>
</dbReference>
<sequence>MDFADKIKFLREKILGMSQTELAKKLSVSRISIYNWENGISKPSVENIKTISLLCGITTDYLIKENTPLEISLYNIDDQAYKILKDLINYLRERNSKKNNEK</sequence>
<dbReference type="PANTHER" id="PTHR46558:SF15">
    <property type="entry name" value="HELIX-TURN-HELIX DOMAIN PROTEIN"/>
    <property type="match status" value="1"/>
</dbReference>
<feature type="domain" description="HTH cro/C1-type" evidence="2">
    <location>
        <begin position="7"/>
        <end position="62"/>
    </location>
</feature>
<evidence type="ECO:0000259" key="2">
    <source>
        <dbReference type="PROSITE" id="PS50943"/>
    </source>
</evidence>
<dbReference type="PROSITE" id="PS50943">
    <property type="entry name" value="HTH_CROC1"/>
    <property type="match status" value="1"/>
</dbReference>
<dbReference type="InterPro" id="IPR001387">
    <property type="entry name" value="Cro/C1-type_HTH"/>
</dbReference>
<dbReference type="RefSeq" id="WP_290140650.1">
    <property type="nucleotide sequence ID" value="NZ_CP101620.1"/>
</dbReference>
<organism evidence="3 4">
    <name type="scientific">Allocoprobacillus halotolerans</name>
    <dbReference type="NCBI Taxonomy" id="2944914"/>
    <lineage>
        <taxon>Bacteria</taxon>
        <taxon>Bacillati</taxon>
        <taxon>Bacillota</taxon>
        <taxon>Erysipelotrichia</taxon>
        <taxon>Erysipelotrichales</taxon>
        <taxon>Erysipelotrichaceae</taxon>
        <taxon>Allocoprobacillus</taxon>
    </lineage>
</organism>
<dbReference type="Gene3D" id="1.10.260.40">
    <property type="entry name" value="lambda repressor-like DNA-binding domains"/>
    <property type="match status" value="1"/>
</dbReference>
<accession>A0ABY5I2C7</accession>
<evidence type="ECO:0000313" key="4">
    <source>
        <dbReference type="Proteomes" id="UP001060112"/>
    </source>
</evidence>
<evidence type="ECO:0000256" key="1">
    <source>
        <dbReference type="ARBA" id="ARBA00023125"/>
    </source>
</evidence>
<keyword evidence="1" id="KW-0238">DNA-binding</keyword>
<proteinExistence type="predicted"/>
<name>A0ABY5I2C7_9FIRM</name>